<dbReference type="AlphaFoldDB" id="A0A448XHC8"/>
<evidence type="ECO:0000313" key="3">
    <source>
        <dbReference type="Proteomes" id="UP000784294"/>
    </source>
</evidence>
<organism evidence="2 3">
    <name type="scientific">Protopolystoma xenopodis</name>
    <dbReference type="NCBI Taxonomy" id="117903"/>
    <lineage>
        <taxon>Eukaryota</taxon>
        <taxon>Metazoa</taxon>
        <taxon>Spiralia</taxon>
        <taxon>Lophotrochozoa</taxon>
        <taxon>Platyhelminthes</taxon>
        <taxon>Monogenea</taxon>
        <taxon>Polyopisthocotylea</taxon>
        <taxon>Polystomatidea</taxon>
        <taxon>Polystomatidae</taxon>
        <taxon>Protopolystoma</taxon>
    </lineage>
</organism>
<keyword evidence="3" id="KW-1185">Reference proteome</keyword>
<sequence>MQRLNAIIHAPRCLPCQLPSRSSRTSTQNVLRRQHTPAFAASGGGPDDQIPPAVSFPYSLHRPDPRCPTRPAVTKAKATTAAQLRGSITPSPPHISTRLSTLLQCL</sequence>
<proteinExistence type="predicted"/>
<feature type="region of interest" description="Disordered" evidence="1">
    <location>
        <begin position="19"/>
        <end position="51"/>
    </location>
</feature>
<evidence type="ECO:0000256" key="1">
    <source>
        <dbReference type="SAM" id="MobiDB-lite"/>
    </source>
</evidence>
<dbReference type="Proteomes" id="UP000784294">
    <property type="component" value="Unassembled WGS sequence"/>
</dbReference>
<name>A0A448XHC8_9PLAT</name>
<gene>
    <name evidence="2" type="ORF">PXEA_LOCUS30284</name>
</gene>
<comment type="caution">
    <text evidence="2">The sequence shown here is derived from an EMBL/GenBank/DDBJ whole genome shotgun (WGS) entry which is preliminary data.</text>
</comment>
<feature type="compositionally biased region" description="Polar residues" evidence="1">
    <location>
        <begin position="19"/>
        <end position="31"/>
    </location>
</feature>
<protein>
    <submittedName>
        <fullName evidence="2">Uncharacterized protein</fullName>
    </submittedName>
</protein>
<reference evidence="2" key="1">
    <citation type="submission" date="2018-11" db="EMBL/GenBank/DDBJ databases">
        <authorList>
            <consortium name="Pathogen Informatics"/>
        </authorList>
    </citation>
    <scope>NUCLEOTIDE SEQUENCE</scope>
</reference>
<accession>A0A448XHC8</accession>
<evidence type="ECO:0000313" key="2">
    <source>
        <dbReference type="EMBL" id="VEL36844.1"/>
    </source>
</evidence>
<dbReference type="EMBL" id="CAAALY010253338">
    <property type="protein sequence ID" value="VEL36844.1"/>
    <property type="molecule type" value="Genomic_DNA"/>
</dbReference>